<name>A0ABU7RFC3_9BACT</name>
<evidence type="ECO:0000313" key="3">
    <source>
        <dbReference type="Proteomes" id="UP001357452"/>
    </source>
</evidence>
<feature type="compositionally biased region" description="Basic and acidic residues" evidence="1">
    <location>
        <begin position="17"/>
        <end position="29"/>
    </location>
</feature>
<feature type="region of interest" description="Disordered" evidence="1">
    <location>
        <begin position="11"/>
        <end position="71"/>
    </location>
</feature>
<evidence type="ECO:0000256" key="1">
    <source>
        <dbReference type="SAM" id="MobiDB-lite"/>
    </source>
</evidence>
<gene>
    <name evidence="2" type="ORF">V2H41_05350</name>
</gene>
<evidence type="ECO:0000313" key="2">
    <source>
        <dbReference type="EMBL" id="MEE6186695.1"/>
    </source>
</evidence>
<dbReference type="Proteomes" id="UP001357452">
    <property type="component" value="Unassembled WGS sequence"/>
</dbReference>
<dbReference type="RefSeq" id="WP_330974101.1">
    <property type="nucleotide sequence ID" value="NZ_JAZGLY010000002.1"/>
</dbReference>
<feature type="compositionally biased region" description="Basic residues" evidence="1">
    <location>
        <begin position="58"/>
        <end position="71"/>
    </location>
</feature>
<protein>
    <submittedName>
        <fullName evidence="2">YjzC family protein</fullName>
    </submittedName>
</protein>
<dbReference type="InterPro" id="IPR025549">
    <property type="entry name" value="YjzC"/>
</dbReference>
<reference evidence="2 3" key="1">
    <citation type="submission" date="2024-01" db="EMBL/GenBank/DDBJ databases">
        <title>Niabella digestum sp. nov., isolated from waste digestion system.</title>
        <authorList>
            <person name="Zhang L."/>
        </authorList>
    </citation>
    <scope>NUCLEOTIDE SEQUENCE [LARGE SCALE GENOMIC DNA]</scope>
    <source>
        <strain evidence="2 3">A18</strain>
    </source>
</reference>
<keyword evidence="3" id="KW-1185">Reference proteome</keyword>
<proteinExistence type="predicted"/>
<accession>A0ABU7RFC3</accession>
<dbReference type="EMBL" id="JAZGLY010000002">
    <property type="protein sequence ID" value="MEE6186695.1"/>
    <property type="molecule type" value="Genomic_DNA"/>
</dbReference>
<organism evidence="2 3">
    <name type="scientific">Niabella digestorum</name>
    <dbReference type="NCBI Taxonomy" id="3117701"/>
    <lineage>
        <taxon>Bacteria</taxon>
        <taxon>Pseudomonadati</taxon>
        <taxon>Bacteroidota</taxon>
        <taxon>Chitinophagia</taxon>
        <taxon>Chitinophagales</taxon>
        <taxon>Chitinophagaceae</taxon>
        <taxon>Niabella</taxon>
    </lineage>
</organism>
<dbReference type="Pfam" id="PF14168">
    <property type="entry name" value="YjzC"/>
    <property type="match status" value="1"/>
</dbReference>
<sequence>MINLVFGGVCMGNLQKPGEKPDKPGEYLERGPYGGKVSKPRQVTIEPGDEKLPPTQKPNRKWKWIGKPKRN</sequence>
<comment type="caution">
    <text evidence="2">The sequence shown here is derived from an EMBL/GenBank/DDBJ whole genome shotgun (WGS) entry which is preliminary data.</text>
</comment>